<evidence type="ECO:0000313" key="1">
    <source>
        <dbReference type="EMBL" id="BAD29020.1"/>
    </source>
</evidence>
<proteinExistence type="predicted"/>
<reference evidence="2" key="2">
    <citation type="journal article" date="2008" name="Nucleic Acids Res.">
        <title>The rice annotation project database (RAP-DB): 2008 update.</title>
        <authorList>
            <consortium name="The rice annotation project (RAP)"/>
        </authorList>
    </citation>
    <scope>GENOME REANNOTATION</scope>
    <source>
        <strain evidence="2">cv. Nipponbare</strain>
    </source>
</reference>
<reference evidence="2" key="1">
    <citation type="journal article" date="2005" name="Nature">
        <title>The map-based sequence of the rice genome.</title>
        <authorList>
            <consortium name="International rice genome sequencing project (IRGSP)"/>
            <person name="Matsumoto T."/>
            <person name="Wu J."/>
            <person name="Kanamori H."/>
            <person name="Katayose Y."/>
            <person name="Fujisawa M."/>
            <person name="Namiki N."/>
            <person name="Mizuno H."/>
            <person name="Yamamoto K."/>
            <person name="Antonio B.A."/>
            <person name="Baba T."/>
            <person name="Sakata K."/>
            <person name="Nagamura Y."/>
            <person name="Aoki H."/>
            <person name="Arikawa K."/>
            <person name="Arita K."/>
            <person name="Bito T."/>
            <person name="Chiden Y."/>
            <person name="Fujitsuka N."/>
            <person name="Fukunaka R."/>
            <person name="Hamada M."/>
            <person name="Harada C."/>
            <person name="Hayashi A."/>
            <person name="Hijishita S."/>
            <person name="Honda M."/>
            <person name="Hosokawa S."/>
            <person name="Ichikawa Y."/>
            <person name="Idonuma A."/>
            <person name="Iijima M."/>
            <person name="Ikeda M."/>
            <person name="Ikeno M."/>
            <person name="Ito K."/>
            <person name="Ito S."/>
            <person name="Ito T."/>
            <person name="Ito Y."/>
            <person name="Ito Y."/>
            <person name="Iwabuchi A."/>
            <person name="Kamiya K."/>
            <person name="Karasawa W."/>
            <person name="Kurita K."/>
            <person name="Katagiri S."/>
            <person name="Kikuta A."/>
            <person name="Kobayashi H."/>
            <person name="Kobayashi N."/>
            <person name="Machita K."/>
            <person name="Maehara T."/>
            <person name="Masukawa M."/>
            <person name="Mizubayashi T."/>
            <person name="Mukai Y."/>
            <person name="Nagasaki H."/>
            <person name="Nagata Y."/>
            <person name="Naito S."/>
            <person name="Nakashima M."/>
            <person name="Nakama Y."/>
            <person name="Nakamichi Y."/>
            <person name="Nakamura M."/>
            <person name="Meguro A."/>
            <person name="Negishi M."/>
            <person name="Ohta I."/>
            <person name="Ohta T."/>
            <person name="Okamoto M."/>
            <person name="Ono N."/>
            <person name="Saji S."/>
            <person name="Sakaguchi M."/>
            <person name="Sakai K."/>
            <person name="Shibata M."/>
            <person name="Shimokawa T."/>
            <person name="Song J."/>
            <person name="Takazaki Y."/>
            <person name="Terasawa K."/>
            <person name="Tsugane M."/>
            <person name="Tsuji K."/>
            <person name="Ueda S."/>
            <person name="Waki K."/>
            <person name="Yamagata H."/>
            <person name="Yamamoto M."/>
            <person name="Yamamoto S."/>
            <person name="Yamane H."/>
            <person name="Yoshiki S."/>
            <person name="Yoshihara R."/>
            <person name="Yukawa K."/>
            <person name="Zhong H."/>
            <person name="Yano M."/>
            <person name="Yuan Q."/>
            <person name="Ouyang S."/>
            <person name="Liu J."/>
            <person name="Jones K.M."/>
            <person name="Gansberger K."/>
            <person name="Moffat K."/>
            <person name="Hill J."/>
            <person name="Bera J."/>
            <person name="Fadrosh D."/>
            <person name="Jin S."/>
            <person name="Johri S."/>
            <person name="Kim M."/>
            <person name="Overton L."/>
            <person name="Reardon M."/>
            <person name="Tsitrin T."/>
            <person name="Vuong H."/>
            <person name="Weaver B."/>
            <person name="Ciecko A."/>
            <person name="Tallon L."/>
            <person name="Jackson J."/>
            <person name="Pai G."/>
            <person name="Aken S.V."/>
            <person name="Utterback T."/>
            <person name="Reidmuller S."/>
            <person name="Feldblyum T."/>
            <person name="Hsiao J."/>
            <person name="Zismann V."/>
            <person name="Iobst S."/>
            <person name="de Vazeille A.R."/>
            <person name="Buell C.R."/>
            <person name="Ying K."/>
            <person name="Li Y."/>
            <person name="Lu T."/>
            <person name="Huang Y."/>
            <person name="Zhao Q."/>
            <person name="Feng Q."/>
            <person name="Zhang L."/>
            <person name="Zhu J."/>
            <person name="Weng Q."/>
            <person name="Mu J."/>
            <person name="Lu Y."/>
            <person name="Fan D."/>
            <person name="Liu Y."/>
            <person name="Guan J."/>
            <person name="Zhang Y."/>
            <person name="Yu S."/>
            <person name="Liu X."/>
            <person name="Zhang Y."/>
            <person name="Hong G."/>
            <person name="Han B."/>
            <person name="Choisne N."/>
            <person name="Demange N."/>
            <person name="Orjeda G."/>
            <person name="Samain S."/>
            <person name="Cattolico L."/>
            <person name="Pelletier E."/>
            <person name="Couloux A."/>
            <person name="Segurens B."/>
            <person name="Wincker P."/>
            <person name="D'Hont A."/>
            <person name="Scarpelli C."/>
            <person name="Weissenbach J."/>
            <person name="Salanoubat M."/>
            <person name="Quetier F."/>
            <person name="Yu Y."/>
            <person name="Kim H.R."/>
            <person name="Rambo T."/>
            <person name="Currie J."/>
            <person name="Collura K."/>
            <person name="Luo M."/>
            <person name="Yang T."/>
            <person name="Ammiraju J.S.S."/>
            <person name="Engler F."/>
            <person name="Soderlund C."/>
            <person name="Wing R.A."/>
            <person name="Palmer L.E."/>
            <person name="de la Bastide M."/>
            <person name="Spiegel L."/>
            <person name="Nascimento L."/>
            <person name="Zutavern T."/>
            <person name="O'Shaughnessy A."/>
            <person name="Dike S."/>
            <person name="Dedhia N."/>
            <person name="Preston R."/>
            <person name="Balija V."/>
            <person name="McCombie W.R."/>
            <person name="Chow T."/>
            <person name="Chen H."/>
            <person name="Chung M."/>
            <person name="Chen C."/>
            <person name="Shaw J."/>
            <person name="Wu H."/>
            <person name="Hsiao K."/>
            <person name="Chao Y."/>
            <person name="Chu M."/>
            <person name="Cheng C."/>
            <person name="Hour A."/>
            <person name="Lee P."/>
            <person name="Lin S."/>
            <person name="Lin Y."/>
            <person name="Liou J."/>
            <person name="Liu S."/>
            <person name="Hsing Y."/>
            <person name="Raghuvanshi S."/>
            <person name="Mohanty A."/>
            <person name="Bharti A.K."/>
            <person name="Gaur A."/>
            <person name="Gupta V."/>
            <person name="Kumar D."/>
            <person name="Ravi V."/>
            <person name="Vij S."/>
            <person name="Kapur A."/>
            <person name="Khurana P."/>
            <person name="Khurana P."/>
            <person name="Khurana J.P."/>
            <person name="Tyagi A.K."/>
            <person name="Gaikwad K."/>
            <person name="Singh A."/>
            <person name="Dalal V."/>
            <person name="Srivastava S."/>
            <person name="Dixit A."/>
            <person name="Pal A.K."/>
            <person name="Ghazi I.A."/>
            <person name="Yadav M."/>
            <person name="Pandit A."/>
            <person name="Bhargava A."/>
            <person name="Sureshbabu K."/>
            <person name="Batra K."/>
            <person name="Sharma T.R."/>
            <person name="Mohapatra T."/>
            <person name="Singh N.K."/>
            <person name="Messing J."/>
            <person name="Nelson A.B."/>
            <person name="Fuks G."/>
            <person name="Kavchok S."/>
            <person name="Keizer G."/>
            <person name="Linton E."/>
            <person name="Llaca V."/>
            <person name="Song R."/>
            <person name="Tanyolac B."/>
            <person name="Young S."/>
            <person name="Ho-Il K."/>
            <person name="Hahn J.H."/>
            <person name="Sangsakoo G."/>
            <person name="Vanavichit A."/>
            <person name="de Mattos Luiz.A.T."/>
            <person name="Zimmer P.D."/>
            <person name="Malone G."/>
            <person name="Dellagostin O."/>
            <person name="de Oliveira A.C."/>
            <person name="Bevan M."/>
            <person name="Bancroft I."/>
            <person name="Minx P."/>
            <person name="Cordum H."/>
            <person name="Wilson R."/>
            <person name="Cheng Z."/>
            <person name="Jin W."/>
            <person name="Jiang J."/>
            <person name="Leong S.A."/>
            <person name="Iwama H."/>
            <person name="Gojobori T."/>
            <person name="Itoh T."/>
            <person name="Niimura Y."/>
            <person name="Fujii Y."/>
            <person name="Habara T."/>
            <person name="Sakai H."/>
            <person name="Sato Y."/>
            <person name="Wilson G."/>
            <person name="Kumar K."/>
            <person name="McCouch S."/>
            <person name="Juretic N."/>
            <person name="Hoen D."/>
            <person name="Wright S."/>
            <person name="Bruskiewich R."/>
            <person name="Bureau T."/>
            <person name="Miyao A."/>
            <person name="Hirochika H."/>
            <person name="Nishikawa T."/>
            <person name="Kadowaki K."/>
            <person name="Sugiura M."/>
            <person name="Burr B."/>
            <person name="Sasaki T."/>
        </authorList>
    </citation>
    <scope>NUCLEOTIDE SEQUENCE [LARGE SCALE GENOMIC DNA]</scope>
    <source>
        <strain evidence="2">cv. Nipponbare</strain>
    </source>
</reference>
<gene>
    <name evidence="1" type="primary">OSJNBa0004P20.13</name>
</gene>
<protein>
    <recommendedName>
        <fullName evidence="3">Reverse transcriptase domain-containing protein</fullName>
    </recommendedName>
</protein>
<accession>Q6EQQ0</accession>
<evidence type="ECO:0000313" key="2">
    <source>
        <dbReference type="Proteomes" id="UP000000763"/>
    </source>
</evidence>
<dbReference type="EMBL" id="AP005685">
    <property type="protein sequence ID" value="BAD29020.1"/>
    <property type="molecule type" value="Genomic_DNA"/>
</dbReference>
<organism evidence="1 2">
    <name type="scientific">Oryza sativa subsp. japonica</name>
    <name type="common">Rice</name>
    <dbReference type="NCBI Taxonomy" id="39947"/>
    <lineage>
        <taxon>Eukaryota</taxon>
        <taxon>Viridiplantae</taxon>
        <taxon>Streptophyta</taxon>
        <taxon>Embryophyta</taxon>
        <taxon>Tracheophyta</taxon>
        <taxon>Spermatophyta</taxon>
        <taxon>Magnoliopsida</taxon>
        <taxon>Liliopsida</taxon>
        <taxon>Poales</taxon>
        <taxon>Poaceae</taxon>
        <taxon>BOP clade</taxon>
        <taxon>Oryzoideae</taxon>
        <taxon>Oryzeae</taxon>
        <taxon>Oryzinae</taxon>
        <taxon>Oryza</taxon>
        <taxon>Oryza sativa</taxon>
    </lineage>
</organism>
<sequence length="70" mass="8113">MVKELHSSKILAILLKLDKAKSFDSVNWPYLLDRLRDLGFGQVDKLGHLHYSKHVIQGDPKWQGRDRLST</sequence>
<name>Q6EQQ0_ORYSJ</name>
<evidence type="ECO:0008006" key="3">
    <source>
        <dbReference type="Google" id="ProtNLM"/>
    </source>
</evidence>
<dbReference type="Proteomes" id="UP000000763">
    <property type="component" value="Chromosome 9"/>
</dbReference>
<dbReference type="AlphaFoldDB" id="Q6EQQ0"/>